<gene>
    <name evidence="1" type="ORF">LCGC14_1590650</name>
</gene>
<protein>
    <submittedName>
        <fullName evidence="1">Uncharacterized protein</fullName>
    </submittedName>
</protein>
<sequence length="32" mass="3904">MDKLNFKCTVTFNRNTHDRSQRYFLVRANTKV</sequence>
<reference evidence="1" key="1">
    <citation type="journal article" date="2015" name="Nature">
        <title>Complex archaea that bridge the gap between prokaryotes and eukaryotes.</title>
        <authorList>
            <person name="Spang A."/>
            <person name="Saw J.H."/>
            <person name="Jorgensen S.L."/>
            <person name="Zaremba-Niedzwiedzka K."/>
            <person name="Martijn J."/>
            <person name="Lind A.E."/>
            <person name="van Eijk R."/>
            <person name="Schleper C."/>
            <person name="Guy L."/>
            <person name="Ettema T.J."/>
        </authorList>
    </citation>
    <scope>NUCLEOTIDE SEQUENCE</scope>
</reference>
<proteinExistence type="predicted"/>
<name>A0A0F9IDZ3_9ZZZZ</name>
<dbReference type="EMBL" id="LAZR01012625">
    <property type="protein sequence ID" value="KKM25856.1"/>
    <property type="molecule type" value="Genomic_DNA"/>
</dbReference>
<comment type="caution">
    <text evidence="1">The sequence shown here is derived from an EMBL/GenBank/DDBJ whole genome shotgun (WGS) entry which is preliminary data.</text>
</comment>
<organism evidence="1">
    <name type="scientific">marine sediment metagenome</name>
    <dbReference type="NCBI Taxonomy" id="412755"/>
    <lineage>
        <taxon>unclassified sequences</taxon>
        <taxon>metagenomes</taxon>
        <taxon>ecological metagenomes</taxon>
    </lineage>
</organism>
<dbReference type="AlphaFoldDB" id="A0A0F9IDZ3"/>
<evidence type="ECO:0000313" key="1">
    <source>
        <dbReference type="EMBL" id="KKM25856.1"/>
    </source>
</evidence>
<feature type="non-terminal residue" evidence="1">
    <location>
        <position position="32"/>
    </location>
</feature>
<accession>A0A0F9IDZ3</accession>